<gene>
    <name evidence="4" type="ORF">PIL02S_05654</name>
</gene>
<dbReference type="GO" id="GO:0003677">
    <property type="term" value="F:DNA binding"/>
    <property type="evidence" value="ECO:0007669"/>
    <property type="project" value="UniProtKB-UniRule"/>
</dbReference>
<evidence type="ECO:0000259" key="3">
    <source>
        <dbReference type="PROSITE" id="PS50977"/>
    </source>
</evidence>
<feature type="domain" description="HTH tetR-type" evidence="3">
    <location>
        <begin position="11"/>
        <end position="71"/>
    </location>
</feature>
<dbReference type="OrthoDB" id="118249at2"/>
<dbReference type="InterPro" id="IPR050624">
    <property type="entry name" value="HTH-type_Tx_Regulator"/>
</dbReference>
<evidence type="ECO:0000313" key="5">
    <source>
        <dbReference type="Proteomes" id="UP000247459"/>
    </source>
</evidence>
<sequence>MTENWHQNFKNKNREALIAAAKELCMKQSFLNVNIKDICSEAGISRVTFYKHFQSMDELILAVQVEILESMTGYVKKAASPEMSGQEMLASMLEAWVHYASTHLGYIKFVLLFDLHYDAYDSGQELKEQYNLFIKRKKEQHFLLDALETGYNDGTLKPDPDPLNTAHFIFVSMMSMLQKMSLASEEDHVTVQSDLKFAKRFIEMLVQHLSN</sequence>
<dbReference type="PANTHER" id="PTHR43479:SF11">
    <property type="entry name" value="ACREF_ENVCD OPERON REPRESSOR-RELATED"/>
    <property type="match status" value="1"/>
</dbReference>
<dbReference type="PRINTS" id="PR00455">
    <property type="entry name" value="HTHTETR"/>
</dbReference>
<organism evidence="4 5">
    <name type="scientific">Paenibacillus illinoisensis</name>
    <dbReference type="NCBI Taxonomy" id="59845"/>
    <lineage>
        <taxon>Bacteria</taxon>
        <taxon>Bacillati</taxon>
        <taxon>Bacillota</taxon>
        <taxon>Bacilli</taxon>
        <taxon>Bacillales</taxon>
        <taxon>Paenibacillaceae</taxon>
        <taxon>Paenibacillus</taxon>
    </lineage>
</organism>
<dbReference type="Gene3D" id="1.10.357.10">
    <property type="entry name" value="Tetracycline Repressor, domain 2"/>
    <property type="match status" value="1"/>
</dbReference>
<dbReference type="AlphaFoldDB" id="A0A2W0C377"/>
<reference evidence="4 5" key="1">
    <citation type="submission" date="2018-01" db="EMBL/GenBank/DDBJ databases">
        <title>Genome sequence of the PGP bacterium Paenibacillus illinoisensis E3.</title>
        <authorList>
            <person name="Rolli E."/>
            <person name="Marasco R."/>
            <person name="Bessem C."/>
            <person name="Michoud G."/>
            <person name="Gaiarsa S."/>
            <person name="Borin S."/>
            <person name="Daffonchio D."/>
        </authorList>
    </citation>
    <scope>NUCLEOTIDE SEQUENCE [LARGE SCALE GENOMIC DNA]</scope>
    <source>
        <strain evidence="4 5">E3</strain>
    </source>
</reference>
<dbReference type="PROSITE" id="PS50977">
    <property type="entry name" value="HTH_TETR_2"/>
    <property type="match status" value="1"/>
</dbReference>
<name>A0A2W0C377_9BACL</name>
<dbReference type="PANTHER" id="PTHR43479">
    <property type="entry name" value="ACREF/ENVCD OPERON REPRESSOR-RELATED"/>
    <property type="match status" value="1"/>
</dbReference>
<evidence type="ECO:0000256" key="1">
    <source>
        <dbReference type="ARBA" id="ARBA00023125"/>
    </source>
</evidence>
<comment type="caution">
    <text evidence="4">The sequence shown here is derived from an EMBL/GenBank/DDBJ whole genome shotgun (WGS) entry which is preliminary data.</text>
</comment>
<evidence type="ECO:0000256" key="2">
    <source>
        <dbReference type="PROSITE-ProRule" id="PRU00335"/>
    </source>
</evidence>
<dbReference type="Pfam" id="PF00440">
    <property type="entry name" value="TetR_N"/>
    <property type="match status" value="1"/>
</dbReference>
<dbReference type="SUPFAM" id="SSF46689">
    <property type="entry name" value="Homeodomain-like"/>
    <property type="match status" value="1"/>
</dbReference>
<dbReference type="InterPro" id="IPR009057">
    <property type="entry name" value="Homeodomain-like_sf"/>
</dbReference>
<accession>A0A2W0C377</accession>
<evidence type="ECO:0000313" key="4">
    <source>
        <dbReference type="EMBL" id="PYY26264.1"/>
    </source>
</evidence>
<protein>
    <submittedName>
        <fullName evidence="4">Transcriptional regulator TetR family protein</fullName>
        <ecNumber evidence="4">3.2.2.21</ecNumber>
    </submittedName>
</protein>
<dbReference type="SUPFAM" id="SSF48498">
    <property type="entry name" value="Tetracyclin repressor-like, C-terminal domain"/>
    <property type="match status" value="1"/>
</dbReference>
<dbReference type="GO" id="GO:0003905">
    <property type="term" value="F:alkylbase DNA N-glycosylase activity"/>
    <property type="evidence" value="ECO:0007669"/>
    <property type="project" value="UniProtKB-EC"/>
</dbReference>
<keyword evidence="4" id="KW-0378">Hydrolase</keyword>
<feature type="DNA-binding region" description="H-T-H motif" evidence="2">
    <location>
        <begin position="34"/>
        <end position="53"/>
    </location>
</feature>
<dbReference type="EMBL" id="PRLG01000029">
    <property type="protein sequence ID" value="PYY26264.1"/>
    <property type="molecule type" value="Genomic_DNA"/>
</dbReference>
<dbReference type="Proteomes" id="UP000247459">
    <property type="component" value="Unassembled WGS sequence"/>
</dbReference>
<dbReference type="RefSeq" id="WP_095358219.1">
    <property type="nucleotide sequence ID" value="NZ_JAXBDC010000001.1"/>
</dbReference>
<proteinExistence type="predicted"/>
<keyword evidence="1 2" id="KW-0238">DNA-binding</keyword>
<keyword evidence="4" id="KW-0326">Glycosidase</keyword>
<dbReference type="InterPro" id="IPR036271">
    <property type="entry name" value="Tet_transcr_reg_TetR-rel_C_sf"/>
</dbReference>
<dbReference type="InterPro" id="IPR001647">
    <property type="entry name" value="HTH_TetR"/>
</dbReference>
<dbReference type="EC" id="3.2.2.21" evidence="4"/>